<feature type="compositionally biased region" description="Acidic residues" evidence="1">
    <location>
        <begin position="49"/>
        <end position="59"/>
    </location>
</feature>
<name>A0AAW2VVM4_9LAMI</name>
<feature type="region of interest" description="Disordered" evidence="1">
    <location>
        <begin position="1"/>
        <end position="73"/>
    </location>
</feature>
<comment type="caution">
    <text evidence="2">The sequence shown here is derived from an EMBL/GenBank/DDBJ whole genome shotgun (WGS) entry which is preliminary data.</text>
</comment>
<proteinExistence type="predicted"/>
<feature type="compositionally biased region" description="Polar residues" evidence="1">
    <location>
        <begin position="15"/>
        <end position="28"/>
    </location>
</feature>
<accession>A0AAW2VVM4</accession>
<evidence type="ECO:0000313" key="2">
    <source>
        <dbReference type="EMBL" id="KAL0433632.1"/>
    </source>
</evidence>
<sequence length="73" mass="8059">MCFVGEQSGGDDPTKASSQRMGLSSSNFREARRSSTRRATTVQCHLVDEPFDLEEETIGDNDKQGSSSGEEEW</sequence>
<dbReference type="EMBL" id="JACGWN010000009">
    <property type="protein sequence ID" value="KAL0433632.1"/>
    <property type="molecule type" value="Genomic_DNA"/>
</dbReference>
<reference evidence="2" key="2">
    <citation type="journal article" date="2024" name="Plant">
        <title>Genomic evolution and insights into agronomic trait innovations of Sesamum species.</title>
        <authorList>
            <person name="Miao H."/>
            <person name="Wang L."/>
            <person name="Qu L."/>
            <person name="Liu H."/>
            <person name="Sun Y."/>
            <person name="Le M."/>
            <person name="Wang Q."/>
            <person name="Wei S."/>
            <person name="Zheng Y."/>
            <person name="Lin W."/>
            <person name="Duan Y."/>
            <person name="Cao H."/>
            <person name="Xiong S."/>
            <person name="Wang X."/>
            <person name="Wei L."/>
            <person name="Li C."/>
            <person name="Ma Q."/>
            <person name="Ju M."/>
            <person name="Zhao R."/>
            <person name="Li G."/>
            <person name="Mu C."/>
            <person name="Tian Q."/>
            <person name="Mei H."/>
            <person name="Zhang T."/>
            <person name="Gao T."/>
            <person name="Zhang H."/>
        </authorList>
    </citation>
    <scope>NUCLEOTIDE SEQUENCE</scope>
    <source>
        <strain evidence="2">KEN1</strain>
    </source>
</reference>
<feature type="compositionally biased region" description="Polar residues" evidence="1">
    <location>
        <begin position="64"/>
        <end position="73"/>
    </location>
</feature>
<evidence type="ECO:0000256" key="1">
    <source>
        <dbReference type="SAM" id="MobiDB-lite"/>
    </source>
</evidence>
<reference evidence="2" key="1">
    <citation type="submission" date="2020-06" db="EMBL/GenBank/DDBJ databases">
        <authorList>
            <person name="Li T."/>
            <person name="Hu X."/>
            <person name="Zhang T."/>
            <person name="Song X."/>
            <person name="Zhang H."/>
            <person name="Dai N."/>
            <person name="Sheng W."/>
            <person name="Hou X."/>
            <person name="Wei L."/>
        </authorList>
    </citation>
    <scope>NUCLEOTIDE SEQUENCE</scope>
    <source>
        <strain evidence="2">KEN1</strain>
        <tissue evidence="2">Leaf</tissue>
    </source>
</reference>
<organism evidence="2">
    <name type="scientific">Sesamum latifolium</name>
    <dbReference type="NCBI Taxonomy" id="2727402"/>
    <lineage>
        <taxon>Eukaryota</taxon>
        <taxon>Viridiplantae</taxon>
        <taxon>Streptophyta</taxon>
        <taxon>Embryophyta</taxon>
        <taxon>Tracheophyta</taxon>
        <taxon>Spermatophyta</taxon>
        <taxon>Magnoliopsida</taxon>
        <taxon>eudicotyledons</taxon>
        <taxon>Gunneridae</taxon>
        <taxon>Pentapetalae</taxon>
        <taxon>asterids</taxon>
        <taxon>lamiids</taxon>
        <taxon>Lamiales</taxon>
        <taxon>Pedaliaceae</taxon>
        <taxon>Sesamum</taxon>
    </lineage>
</organism>
<gene>
    <name evidence="2" type="ORF">Slati_2697500</name>
</gene>
<dbReference type="AlphaFoldDB" id="A0AAW2VVM4"/>
<protein>
    <submittedName>
        <fullName evidence="2">Uncharacterized protein</fullName>
    </submittedName>
</protein>